<evidence type="ECO:0008006" key="4">
    <source>
        <dbReference type="Google" id="ProtNLM"/>
    </source>
</evidence>
<organism evidence="2 3">
    <name type="scientific">Euzebyella marina</name>
    <dbReference type="NCBI Taxonomy" id="1761453"/>
    <lineage>
        <taxon>Bacteria</taxon>
        <taxon>Pseudomonadati</taxon>
        <taxon>Bacteroidota</taxon>
        <taxon>Flavobacteriia</taxon>
        <taxon>Flavobacteriales</taxon>
        <taxon>Flavobacteriaceae</taxon>
        <taxon>Euzebyella</taxon>
    </lineage>
</organism>
<feature type="transmembrane region" description="Helical" evidence="1">
    <location>
        <begin position="68"/>
        <end position="89"/>
    </location>
</feature>
<accession>A0A3G2L7J9</accession>
<evidence type="ECO:0000313" key="3">
    <source>
        <dbReference type="Proteomes" id="UP000276309"/>
    </source>
</evidence>
<reference evidence="2 3" key="1">
    <citation type="submission" date="2018-08" db="EMBL/GenBank/DDBJ databases">
        <title>The reduced genetic potential of extracellular carbohydrate catabolism in Euzebyella marina RN62, a Flavobacteriia bacterium isolated from the hadal water.</title>
        <authorList>
            <person name="Xue C."/>
        </authorList>
    </citation>
    <scope>NUCLEOTIDE SEQUENCE [LARGE SCALE GENOMIC DNA]</scope>
    <source>
        <strain evidence="2 3">RN62</strain>
    </source>
</reference>
<dbReference type="RefSeq" id="WP_121849269.1">
    <property type="nucleotide sequence ID" value="NZ_CP032050.1"/>
</dbReference>
<name>A0A3G2L7J9_9FLAO</name>
<keyword evidence="1" id="KW-1133">Transmembrane helix</keyword>
<keyword evidence="1" id="KW-0812">Transmembrane</keyword>
<feature type="transmembrane region" description="Helical" evidence="1">
    <location>
        <begin position="12"/>
        <end position="32"/>
    </location>
</feature>
<dbReference type="Proteomes" id="UP000276309">
    <property type="component" value="Chromosome"/>
</dbReference>
<dbReference type="OrthoDB" id="6400719at2"/>
<dbReference type="KEGG" id="emar:D1013_13145"/>
<evidence type="ECO:0000313" key="2">
    <source>
        <dbReference type="EMBL" id="AYN68254.1"/>
    </source>
</evidence>
<dbReference type="EMBL" id="CP032050">
    <property type="protein sequence ID" value="AYN68254.1"/>
    <property type="molecule type" value="Genomic_DNA"/>
</dbReference>
<evidence type="ECO:0000256" key="1">
    <source>
        <dbReference type="SAM" id="Phobius"/>
    </source>
</evidence>
<sequence length="104" mass="11175">MDQFTVKEGKTIAIISYITFIGLIVAVIMNNSKNNAFAQFHIGQSFRIVIASLANSVLSWFLPSSLMMISTIISLLILVLIILGIVNAVNGKAEPLPVIGTIGD</sequence>
<protein>
    <recommendedName>
        <fullName evidence="4">DUF4870 domain-containing protein</fullName>
    </recommendedName>
</protein>
<proteinExistence type="predicted"/>
<dbReference type="AlphaFoldDB" id="A0A3G2L7J9"/>
<keyword evidence="1" id="KW-0472">Membrane</keyword>
<gene>
    <name evidence="2" type="ORF">D1013_13145</name>
</gene>
<keyword evidence="3" id="KW-1185">Reference proteome</keyword>